<proteinExistence type="predicted"/>
<dbReference type="PANTHER" id="PTHR38602">
    <property type="entry name" value="INNER MEMBRANE PROTEIN-RELATED"/>
    <property type="match status" value="1"/>
</dbReference>
<dbReference type="PANTHER" id="PTHR38602:SF1">
    <property type="entry name" value="INNER MEMBRANE PROTEIN"/>
    <property type="match status" value="1"/>
</dbReference>
<evidence type="ECO:0000313" key="3">
    <source>
        <dbReference type="Proteomes" id="UP000009881"/>
    </source>
</evidence>
<dbReference type="Pfam" id="PF09838">
    <property type="entry name" value="DUF2065"/>
    <property type="match status" value="1"/>
</dbReference>
<dbReference type="InterPro" id="IPR019201">
    <property type="entry name" value="DUF2065"/>
</dbReference>
<dbReference type="RefSeq" id="WP_009542229.1">
    <property type="nucleotide sequence ID" value="NZ_ANHY01000020.1"/>
</dbReference>
<reference evidence="2 3" key="1">
    <citation type="journal article" date="2013" name="Genome Announc.">
        <title>Draft Genome Sequence of an Alphaproteobacterium, Caenispirillum salinarum AK4(T), Isolated from a Solar Saltern.</title>
        <authorList>
            <person name="Khatri I."/>
            <person name="Singh A."/>
            <person name="Korpole S."/>
            <person name="Pinnaka A.K."/>
            <person name="Subramanian S."/>
        </authorList>
    </citation>
    <scope>NUCLEOTIDE SEQUENCE [LARGE SCALE GENOMIC DNA]</scope>
    <source>
        <strain evidence="2 3">AK4</strain>
    </source>
</reference>
<organism evidence="2 3">
    <name type="scientific">Caenispirillum salinarum AK4</name>
    <dbReference type="NCBI Taxonomy" id="1238182"/>
    <lineage>
        <taxon>Bacteria</taxon>
        <taxon>Pseudomonadati</taxon>
        <taxon>Pseudomonadota</taxon>
        <taxon>Alphaproteobacteria</taxon>
        <taxon>Rhodospirillales</taxon>
        <taxon>Novispirillaceae</taxon>
        <taxon>Caenispirillum</taxon>
    </lineage>
</organism>
<keyword evidence="1" id="KW-0472">Membrane</keyword>
<dbReference type="STRING" id="1238182.C882_1833"/>
<comment type="caution">
    <text evidence="2">The sequence shown here is derived from an EMBL/GenBank/DDBJ whole genome shotgun (WGS) entry which is preliminary data.</text>
</comment>
<protein>
    <recommendedName>
        <fullName evidence="4">Inner membrane protein YjeT</fullName>
    </recommendedName>
</protein>
<evidence type="ECO:0008006" key="4">
    <source>
        <dbReference type="Google" id="ProtNLM"/>
    </source>
</evidence>
<feature type="transmembrane region" description="Helical" evidence="1">
    <location>
        <begin position="40"/>
        <end position="60"/>
    </location>
</feature>
<keyword evidence="1" id="KW-1133">Transmembrane helix</keyword>
<name>K9HF73_9PROT</name>
<dbReference type="Proteomes" id="UP000009881">
    <property type="component" value="Unassembled WGS sequence"/>
</dbReference>
<dbReference type="EMBL" id="ANHY01000020">
    <property type="protein sequence ID" value="EKV27331.1"/>
    <property type="molecule type" value="Genomic_DNA"/>
</dbReference>
<accession>K9HF73</accession>
<dbReference type="eggNOG" id="COG3242">
    <property type="taxonomic scope" value="Bacteria"/>
</dbReference>
<keyword evidence="1" id="KW-0812">Transmembrane</keyword>
<keyword evidence="3" id="KW-1185">Reference proteome</keyword>
<gene>
    <name evidence="2" type="ORF">C882_1833</name>
</gene>
<dbReference type="AlphaFoldDB" id="K9HF73"/>
<evidence type="ECO:0000256" key="1">
    <source>
        <dbReference type="SAM" id="Phobius"/>
    </source>
</evidence>
<sequence length="62" mass="6294">MTEDLLAALALAIALEGAVYALFPGRMKAMIAQVLTLPDGALRAAGLAACAVGVLLAWLVRG</sequence>
<evidence type="ECO:0000313" key="2">
    <source>
        <dbReference type="EMBL" id="EKV27331.1"/>
    </source>
</evidence>